<organism evidence="3 4">
    <name type="scientific">Pseudomonas taiwanensis SJ9</name>
    <dbReference type="NCBI Taxonomy" id="1388762"/>
    <lineage>
        <taxon>Bacteria</taxon>
        <taxon>Pseudomonadati</taxon>
        <taxon>Pseudomonadota</taxon>
        <taxon>Gammaproteobacteria</taxon>
        <taxon>Pseudomonadales</taxon>
        <taxon>Pseudomonadaceae</taxon>
        <taxon>Pseudomonas</taxon>
    </lineage>
</organism>
<dbReference type="InterPro" id="IPR017937">
    <property type="entry name" value="Thioredoxin_CS"/>
</dbReference>
<proteinExistence type="predicted"/>
<dbReference type="Pfam" id="PF13899">
    <property type="entry name" value="Thioredoxin_7"/>
    <property type="match status" value="1"/>
</dbReference>
<comment type="caution">
    <text evidence="3">The sequence shown here is derived from an EMBL/GenBank/DDBJ whole genome shotgun (WGS) entry which is preliminary data.</text>
</comment>
<dbReference type="InterPro" id="IPR013766">
    <property type="entry name" value="Thioredoxin_domain"/>
</dbReference>
<evidence type="ECO:0000313" key="3">
    <source>
        <dbReference type="EMBL" id="ESW36025.1"/>
    </source>
</evidence>
<dbReference type="Proteomes" id="UP000018511">
    <property type="component" value="Unassembled WGS sequence"/>
</dbReference>
<sequence length="137" mass="15083">FAGSGAAPATDQHTEDAFVTVSRPEDLQRELDAAKARGQWVMLDYYADWCVSCKVMEKQVFARSDVQAGLAGVHLLRLDVTADTPASQALLQRYQVPGPPSIIWVGPEGDERRARRITGEVDAAAFLQHWTQTRSQG</sequence>
<dbReference type="CDD" id="cd02953">
    <property type="entry name" value="DsbDgamma"/>
    <property type="match status" value="1"/>
</dbReference>
<dbReference type="PANTHER" id="PTHR32234:SF0">
    <property type="entry name" value="THIOL:DISULFIDE INTERCHANGE PROTEIN DSBD"/>
    <property type="match status" value="1"/>
</dbReference>
<evidence type="ECO:0000256" key="1">
    <source>
        <dbReference type="ARBA" id="ARBA00023284"/>
    </source>
</evidence>
<dbReference type="PANTHER" id="PTHR32234">
    <property type="entry name" value="THIOL:DISULFIDE INTERCHANGE PROTEIN DSBD"/>
    <property type="match status" value="1"/>
</dbReference>
<keyword evidence="1" id="KW-0676">Redox-active center</keyword>
<feature type="non-terminal residue" evidence="3">
    <location>
        <position position="1"/>
    </location>
</feature>
<gene>
    <name evidence="3" type="ORF">O164_32680</name>
</gene>
<dbReference type="InterPro" id="IPR036249">
    <property type="entry name" value="Thioredoxin-like_sf"/>
</dbReference>
<dbReference type="PATRIC" id="fig|1388762.3.peg.6067"/>
<dbReference type="RefSeq" id="WP_023663589.1">
    <property type="nucleotide sequence ID" value="NZ_AXUP01000726.1"/>
</dbReference>
<dbReference type="InterPro" id="IPR035671">
    <property type="entry name" value="DsbD_gamma"/>
</dbReference>
<dbReference type="PROSITE" id="PS00194">
    <property type="entry name" value="THIOREDOXIN_1"/>
    <property type="match status" value="1"/>
</dbReference>
<dbReference type="AlphaFoldDB" id="V7D382"/>
<reference evidence="3 4" key="1">
    <citation type="submission" date="2013-10" db="EMBL/GenBank/DDBJ databases">
        <title>Whole Genome Shotgun Sequence of Pseudomonas taiwanensis SJ9.</title>
        <authorList>
            <person name="Hong S.-J."/>
            <person name="Shin J.-H."/>
        </authorList>
    </citation>
    <scope>NUCLEOTIDE SEQUENCE [LARGE SCALE GENOMIC DNA]</scope>
    <source>
        <strain evidence="3 4">SJ9</strain>
    </source>
</reference>
<dbReference type="GO" id="GO:0015035">
    <property type="term" value="F:protein-disulfide reductase activity"/>
    <property type="evidence" value="ECO:0007669"/>
    <property type="project" value="TreeGrafter"/>
</dbReference>
<feature type="domain" description="Thioredoxin" evidence="2">
    <location>
        <begin position="1"/>
        <end position="135"/>
    </location>
</feature>
<accession>V7D382</accession>
<dbReference type="GO" id="GO:0045454">
    <property type="term" value="P:cell redox homeostasis"/>
    <property type="evidence" value="ECO:0007669"/>
    <property type="project" value="TreeGrafter"/>
</dbReference>
<evidence type="ECO:0000259" key="2">
    <source>
        <dbReference type="PROSITE" id="PS51352"/>
    </source>
</evidence>
<dbReference type="SUPFAM" id="SSF52833">
    <property type="entry name" value="Thioredoxin-like"/>
    <property type="match status" value="1"/>
</dbReference>
<dbReference type="EMBL" id="AXUP01000726">
    <property type="protein sequence ID" value="ESW36025.1"/>
    <property type="molecule type" value="Genomic_DNA"/>
</dbReference>
<name>V7D382_9PSED</name>
<protein>
    <recommendedName>
        <fullName evidence="2">Thioredoxin domain-containing protein</fullName>
    </recommendedName>
</protein>
<dbReference type="PROSITE" id="PS51352">
    <property type="entry name" value="THIOREDOXIN_2"/>
    <property type="match status" value="1"/>
</dbReference>
<dbReference type="Gene3D" id="3.40.30.10">
    <property type="entry name" value="Glutaredoxin"/>
    <property type="match status" value="1"/>
</dbReference>
<evidence type="ECO:0000313" key="4">
    <source>
        <dbReference type="Proteomes" id="UP000018511"/>
    </source>
</evidence>